<proteinExistence type="predicted"/>
<organism evidence="5 6">
    <name type="scientific">Nannochloropsis gaditana</name>
    <dbReference type="NCBI Taxonomy" id="72520"/>
    <lineage>
        <taxon>Eukaryota</taxon>
        <taxon>Sar</taxon>
        <taxon>Stramenopiles</taxon>
        <taxon>Ochrophyta</taxon>
        <taxon>Eustigmatophyceae</taxon>
        <taxon>Eustigmatales</taxon>
        <taxon>Monodopsidaceae</taxon>
        <taxon>Nannochloropsis</taxon>
    </lineage>
</organism>
<evidence type="ECO:0000256" key="1">
    <source>
        <dbReference type="SAM" id="Coils"/>
    </source>
</evidence>
<comment type="caution">
    <text evidence="5">The sequence shown here is derived from an EMBL/GenBank/DDBJ whole genome shotgun (WGS) entry which is preliminary data.</text>
</comment>
<feature type="compositionally biased region" description="Gly residues" evidence="2">
    <location>
        <begin position="587"/>
        <end position="605"/>
    </location>
</feature>
<feature type="chain" id="PRO_5004900419" evidence="4">
    <location>
        <begin position="37"/>
        <end position="621"/>
    </location>
</feature>
<keyword evidence="1" id="KW-0175">Coiled coil</keyword>
<dbReference type="EMBL" id="AZIL01001689">
    <property type="protein sequence ID" value="EWM23347.1"/>
    <property type="molecule type" value="Genomic_DNA"/>
</dbReference>
<accession>W7TAE7</accession>
<dbReference type="AlphaFoldDB" id="W7TAE7"/>
<reference evidence="5 6" key="1">
    <citation type="journal article" date="2014" name="Mol. Plant">
        <title>Chromosome Scale Genome Assembly and Transcriptome Profiling of Nannochloropsis gaditana in Nitrogen Depletion.</title>
        <authorList>
            <person name="Corteggiani Carpinelli E."/>
            <person name="Telatin A."/>
            <person name="Vitulo N."/>
            <person name="Forcato C."/>
            <person name="D'Angelo M."/>
            <person name="Schiavon R."/>
            <person name="Vezzi A."/>
            <person name="Giacometti G.M."/>
            <person name="Morosinotto T."/>
            <person name="Valle G."/>
        </authorList>
    </citation>
    <scope>NUCLEOTIDE SEQUENCE [LARGE SCALE GENOMIC DNA]</scope>
    <source>
        <strain evidence="5 6">B-31</strain>
    </source>
</reference>
<feature type="signal peptide" evidence="4">
    <location>
        <begin position="1"/>
        <end position="36"/>
    </location>
</feature>
<keyword evidence="3" id="KW-0812">Transmembrane</keyword>
<feature type="transmembrane region" description="Helical" evidence="3">
    <location>
        <begin position="539"/>
        <end position="572"/>
    </location>
</feature>
<name>W7TAE7_9STRA</name>
<gene>
    <name evidence="5" type="ORF">Naga_100057g32</name>
</gene>
<evidence type="ECO:0000256" key="3">
    <source>
        <dbReference type="SAM" id="Phobius"/>
    </source>
</evidence>
<sequence length="621" mass="67935">MVPWRRHCELIYLTSAKRLCFFALFLLLAWPPLVHADAAAAVNHGSTSGLENKKEAYRSDPAHLIVPTGHDTKYDKVDELTNLLQQKVAALVNAEKAITSLENQLNIASKQLETTAQSLSASDRETSRLTQEVKELTHKLDAAEASAVAATAQATVAVDTATAAAKKETAAWIARAEKAEAGMDVAVTEATRLKAETQALQASVAAGKGLEGQWSEEKARMEKELAIVREEKDQAVAGLERAAAEAKARVEEEKEGTEAAMGRMREEAAAAVAEEREKTAAAVSKAQEELSRALQVEREKREEAVSAAMGEATRAKTRVQALEREVADADRRIASAQEQLSGKLAQREKETEALRAKLEEVLATKYTWRVLSGDFSAFSGRMAALTQAKARCGISWAAREGKRRGEEAGRMLQPHVEAARMALGSQCREMEKRIQPLWTAHVLPPYREHVEPRLAQAAAYLGPVWEGEVRPRLLQGWEWGKRGAGRARAWGQAQWLAVKRRAVIWVRGQDWAAGLDAERVVTSLEYVLVATLFFLLRHLLWRLVMTALGLVVGLITLPFRILFWIFFWPVLLFGGKRKAKMEVEGPQRGGAGKAGGGGGKGRGAPGGPPPTHPLAHAQHGR</sequence>
<dbReference type="OrthoDB" id="196277at2759"/>
<keyword evidence="6" id="KW-1185">Reference proteome</keyword>
<keyword evidence="4" id="KW-0732">Signal</keyword>
<feature type="coiled-coil region" evidence="1">
    <location>
        <begin position="77"/>
        <end position="153"/>
    </location>
</feature>
<evidence type="ECO:0000256" key="4">
    <source>
        <dbReference type="SAM" id="SignalP"/>
    </source>
</evidence>
<feature type="region of interest" description="Disordered" evidence="2">
    <location>
        <begin position="584"/>
        <end position="621"/>
    </location>
</feature>
<evidence type="ECO:0000256" key="2">
    <source>
        <dbReference type="SAM" id="MobiDB-lite"/>
    </source>
</evidence>
<evidence type="ECO:0000313" key="6">
    <source>
        <dbReference type="Proteomes" id="UP000019335"/>
    </source>
</evidence>
<evidence type="ECO:0000313" key="5">
    <source>
        <dbReference type="EMBL" id="EWM23347.1"/>
    </source>
</evidence>
<protein>
    <submittedName>
        <fullName evidence="5">Uncharacterized protein</fullName>
    </submittedName>
</protein>
<keyword evidence="3" id="KW-0472">Membrane</keyword>
<feature type="coiled-coil region" evidence="1">
    <location>
        <begin position="229"/>
        <end position="364"/>
    </location>
</feature>
<keyword evidence="3" id="KW-1133">Transmembrane helix</keyword>
<dbReference type="Proteomes" id="UP000019335">
    <property type="component" value="Chromosome 17"/>
</dbReference>